<organism evidence="2 3">
    <name type="scientific">Durusdinium trenchii</name>
    <dbReference type="NCBI Taxonomy" id="1381693"/>
    <lineage>
        <taxon>Eukaryota</taxon>
        <taxon>Sar</taxon>
        <taxon>Alveolata</taxon>
        <taxon>Dinophyceae</taxon>
        <taxon>Suessiales</taxon>
        <taxon>Symbiodiniaceae</taxon>
        <taxon>Durusdinium</taxon>
    </lineage>
</organism>
<feature type="region of interest" description="Disordered" evidence="1">
    <location>
        <begin position="78"/>
        <end position="102"/>
    </location>
</feature>
<reference evidence="2 3" key="1">
    <citation type="submission" date="2024-02" db="EMBL/GenBank/DDBJ databases">
        <authorList>
            <person name="Chen Y."/>
            <person name="Shah S."/>
            <person name="Dougan E. K."/>
            <person name="Thang M."/>
            <person name="Chan C."/>
        </authorList>
    </citation>
    <scope>NUCLEOTIDE SEQUENCE [LARGE SCALE GENOMIC DNA]</scope>
</reference>
<dbReference type="Proteomes" id="UP001642484">
    <property type="component" value="Unassembled WGS sequence"/>
</dbReference>
<gene>
    <name evidence="2" type="ORF">CCMP2556_LOCUS29345</name>
</gene>
<proteinExistence type="predicted"/>
<evidence type="ECO:0000256" key="1">
    <source>
        <dbReference type="SAM" id="MobiDB-lite"/>
    </source>
</evidence>
<comment type="caution">
    <text evidence="2">The sequence shown here is derived from an EMBL/GenBank/DDBJ whole genome shotgun (WGS) entry which is preliminary data.</text>
</comment>
<sequence length="102" mass="11044">MKASSIKQTLGPKSAHSLTSHDQIKIRNGRRFASPSFSSSLVPESPPLKSLERPWRSPCQERLPFWKPLAEALTSFAPMGSRSNEAAKASRPALGGSRMAPG</sequence>
<evidence type="ECO:0000313" key="3">
    <source>
        <dbReference type="Proteomes" id="UP001642484"/>
    </source>
</evidence>
<evidence type="ECO:0000313" key="2">
    <source>
        <dbReference type="EMBL" id="CAK9059598.1"/>
    </source>
</evidence>
<protein>
    <submittedName>
        <fullName evidence="2">Uncharacterized protein</fullName>
    </submittedName>
</protein>
<feature type="region of interest" description="Disordered" evidence="1">
    <location>
        <begin position="1"/>
        <end position="55"/>
    </location>
</feature>
<dbReference type="EMBL" id="CAXAMN010021440">
    <property type="protein sequence ID" value="CAK9059598.1"/>
    <property type="molecule type" value="Genomic_DNA"/>
</dbReference>
<accession>A0ABP0N872</accession>
<feature type="compositionally biased region" description="Low complexity" evidence="1">
    <location>
        <begin position="34"/>
        <end position="49"/>
    </location>
</feature>
<name>A0ABP0N872_9DINO</name>
<keyword evidence="3" id="KW-1185">Reference proteome</keyword>